<keyword evidence="1" id="KW-0472">Membrane</keyword>
<feature type="transmembrane region" description="Helical" evidence="1">
    <location>
        <begin position="123"/>
        <end position="147"/>
    </location>
</feature>
<name>A0ABP9L1H7_9GAMM</name>
<feature type="transmembrane region" description="Helical" evidence="1">
    <location>
        <begin position="264"/>
        <end position="284"/>
    </location>
</feature>
<feature type="transmembrane region" description="Helical" evidence="1">
    <location>
        <begin position="159"/>
        <end position="184"/>
    </location>
</feature>
<feature type="transmembrane region" description="Helical" evidence="1">
    <location>
        <begin position="45"/>
        <end position="70"/>
    </location>
</feature>
<feature type="transmembrane region" description="Helical" evidence="1">
    <location>
        <begin position="7"/>
        <end position="33"/>
    </location>
</feature>
<dbReference type="Pfam" id="PF04976">
    <property type="entry name" value="DmsC"/>
    <property type="match status" value="1"/>
</dbReference>
<keyword evidence="1" id="KW-0812">Transmembrane</keyword>
<dbReference type="InterPro" id="IPR007059">
    <property type="entry name" value="DmsC"/>
</dbReference>
<protein>
    <submittedName>
        <fullName evidence="2">Dimethyl sulfoxide reductase anchor subunit</fullName>
    </submittedName>
</protein>
<evidence type="ECO:0000313" key="2">
    <source>
        <dbReference type="EMBL" id="GAA5069350.1"/>
    </source>
</evidence>
<dbReference type="RefSeq" id="WP_158982872.1">
    <property type="nucleotide sequence ID" value="NZ_BAABKY010000001.1"/>
</dbReference>
<comment type="caution">
    <text evidence="2">The sequence shown here is derived from an EMBL/GenBank/DDBJ whole genome shotgun (WGS) entry which is preliminary data.</text>
</comment>
<dbReference type="EMBL" id="BAABKY010000001">
    <property type="protein sequence ID" value="GAA5069350.1"/>
    <property type="molecule type" value="Genomic_DNA"/>
</dbReference>
<evidence type="ECO:0000313" key="3">
    <source>
        <dbReference type="Proteomes" id="UP001501083"/>
    </source>
</evidence>
<dbReference type="PANTHER" id="PTHR38095">
    <property type="entry name" value="ANAEROBIC DIMETHYL SULFOXIDE REDUCTASE CHAIN YNFH"/>
    <property type="match status" value="1"/>
</dbReference>
<sequence>MHPAFSVLLFTTLSGAGYGLLMWTSAIVLLPYLQGRPPAQAVTALLWATLLLVGLLLTTAGLISSVFHLGKPARAWRAFSQWRSSWLSREGVFAVATALPALALLGMIAAVFVTGSYAPLAGIAAPLLAGAMLLLSVATVVCTAMIYASLKPIPAWRQVLVVPVYLMFAVLTGWLVLMALANWATLTDEALGVIVLVTFALALTAAVLKLVYWHRIDRMQMGATRGDAVGMPGREVEVFERPNTQDNYVNREMGFVVARKHARALRAISLLLFAVVPALAAWLGWAQPDWAGPIFTVAALLALVGVLVERWLFFAQARHVVTLYY</sequence>
<organism evidence="2 3">
    <name type="scientific">Lysobacter panacisoli</name>
    <dbReference type="NCBI Taxonomy" id="1255263"/>
    <lineage>
        <taxon>Bacteria</taxon>
        <taxon>Pseudomonadati</taxon>
        <taxon>Pseudomonadota</taxon>
        <taxon>Gammaproteobacteria</taxon>
        <taxon>Lysobacterales</taxon>
        <taxon>Lysobacteraceae</taxon>
        <taxon>Lysobacter</taxon>
    </lineage>
</organism>
<accession>A0ABP9L1H7</accession>
<proteinExistence type="predicted"/>
<dbReference type="Proteomes" id="UP001501083">
    <property type="component" value="Unassembled WGS sequence"/>
</dbReference>
<gene>
    <name evidence="2" type="ORF">GCM10025759_06080</name>
</gene>
<feature type="transmembrane region" description="Helical" evidence="1">
    <location>
        <begin position="290"/>
        <end position="308"/>
    </location>
</feature>
<reference evidence="3" key="1">
    <citation type="journal article" date="2019" name="Int. J. Syst. Evol. Microbiol.">
        <title>The Global Catalogue of Microorganisms (GCM) 10K type strain sequencing project: providing services to taxonomists for standard genome sequencing and annotation.</title>
        <authorList>
            <consortium name="The Broad Institute Genomics Platform"/>
            <consortium name="The Broad Institute Genome Sequencing Center for Infectious Disease"/>
            <person name="Wu L."/>
            <person name="Ma J."/>
        </authorList>
    </citation>
    <scope>NUCLEOTIDE SEQUENCE [LARGE SCALE GENOMIC DNA]</scope>
    <source>
        <strain evidence="3">JCM 19212</strain>
    </source>
</reference>
<keyword evidence="3" id="KW-1185">Reference proteome</keyword>
<evidence type="ECO:0000256" key="1">
    <source>
        <dbReference type="SAM" id="Phobius"/>
    </source>
</evidence>
<keyword evidence="1" id="KW-1133">Transmembrane helix</keyword>
<feature type="transmembrane region" description="Helical" evidence="1">
    <location>
        <begin position="190"/>
        <end position="212"/>
    </location>
</feature>
<feature type="transmembrane region" description="Helical" evidence="1">
    <location>
        <begin position="91"/>
        <end position="117"/>
    </location>
</feature>
<dbReference type="PANTHER" id="PTHR38095:SF1">
    <property type="entry name" value="ANAEROBIC DIMETHYL SULFOXIDE REDUCTASE CHAIN YNFH"/>
    <property type="match status" value="1"/>
</dbReference>